<accession>A0A9W9ZEZ2</accession>
<sequence length="73" mass="8569">ENIEMQELQHIEMQELEHIQMQELEQMEMQELEDIDLPAPEQDDEGGEIGPVRKIVQATVHQYRKQGQAAKQE</sequence>
<feature type="non-terminal residue" evidence="1">
    <location>
        <position position="73"/>
    </location>
</feature>
<keyword evidence="2" id="KW-1185">Reference proteome</keyword>
<protein>
    <submittedName>
        <fullName evidence="1">Uncharacterized protein</fullName>
    </submittedName>
</protein>
<organism evidence="1 2">
    <name type="scientific">Desmophyllum pertusum</name>
    <dbReference type="NCBI Taxonomy" id="174260"/>
    <lineage>
        <taxon>Eukaryota</taxon>
        <taxon>Metazoa</taxon>
        <taxon>Cnidaria</taxon>
        <taxon>Anthozoa</taxon>
        <taxon>Hexacorallia</taxon>
        <taxon>Scleractinia</taxon>
        <taxon>Caryophylliina</taxon>
        <taxon>Caryophylliidae</taxon>
        <taxon>Desmophyllum</taxon>
    </lineage>
</organism>
<evidence type="ECO:0000313" key="1">
    <source>
        <dbReference type="EMBL" id="KAJ7378924.1"/>
    </source>
</evidence>
<dbReference type="EMBL" id="MU826361">
    <property type="protein sequence ID" value="KAJ7378924.1"/>
    <property type="molecule type" value="Genomic_DNA"/>
</dbReference>
<dbReference type="Proteomes" id="UP001163046">
    <property type="component" value="Unassembled WGS sequence"/>
</dbReference>
<feature type="non-terminal residue" evidence="1">
    <location>
        <position position="1"/>
    </location>
</feature>
<name>A0A9W9ZEZ2_9CNID</name>
<comment type="caution">
    <text evidence="1">The sequence shown here is derived from an EMBL/GenBank/DDBJ whole genome shotgun (WGS) entry which is preliminary data.</text>
</comment>
<gene>
    <name evidence="1" type="ORF">OS493_019618</name>
</gene>
<proteinExistence type="predicted"/>
<evidence type="ECO:0000313" key="2">
    <source>
        <dbReference type="Proteomes" id="UP001163046"/>
    </source>
</evidence>
<dbReference type="AlphaFoldDB" id="A0A9W9ZEZ2"/>
<reference evidence="1" key="1">
    <citation type="submission" date="2023-01" db="EMBL/GenBank/DDBJ databases">
        <title>Genome assembly of the deep-sea coral Lophelia pertusa.</title>
        <authorList>
            <person name="Herrera S."/>
            <person name="Cordes E."/>
        </authorList>
    </citation>
    <scope>NUCLEOTIDE SEQUENCE</scope>
    <source>
        <strain evidence="1">USNM1676648</strain>
        <tissue evidence="1">Polyp</tissue>
    </source>
</reference>